<keyword evidence="3" id="KW-1185">Reference proteome</keyword>
<dbReference type="HOGENOM" id="CLU_1106919_0_0_1"/>
<feature type="region of interest" description="Disordered" evidence="1">
    <location>
        <begin position="19"/>
        <end position="41"/>
    </location>
</feature>
<dbReference type="AlphaFoldDB" id="A0A074W2N9"/>
<evidence type="ECO:0000313" key="3">
    <source>
        <dbReference type="Proteomes" id="UP000030672"/>
    </source>
</evidence>
<evidence type="ECO:0000313" key="2">
    <source>
        <dbReference type="EMBL" id="KEQ64177.1"/>
    </source>
</evidence>
<reference evidence="2 3" key="1">
    <citation type="journal article" date="2014" name="BMC Genomics">
        <title>Genome sequencing of four Aureobasidium pullulans varieties: biotechnological potential, stress tolerance, and description of new species.</title>
        <authorList>
            <person name="Gostin Ar C."/>
            <person name="Ohm R.A."/>
            <person name="Kogej T."/>
            <person name="Sonjak S."/>
            <person name="Turk M."/>
            <person name="Zajc J."/>
            <person name="Zalar P."/>
            <person name="Grube M."/>
            <person name="Sun H."/>
            <person name="Han J."/>
            <person name="Sharma A."/>
            <person name="Chiniquy J."/>
            <person name="Ngan C.Y."/>
            <person name="Lipzen A."/>
            <person name="Barry K."/>
            <person name="Grigoriev I.V."/>
            <person name="Gunde-Cimerman N."/>
        </authorList>
    </citation>
    <scope>NUCLEOTIDE SEQUENCE [LARGE SCALE GENOMIC DNA]</scope>
    <source>
        <strain evidence="2 3">CBS 110374</strain>
    </source>
</reference>
<protein>
    <submittedName>
        <fullName evidence="2">Uncharacterized protein</fullName>
    </submittedName>
</protein>
<proteinExistence type="predicted"/>
<accession>A0A074W2N9</accession>
<sequence>MQKGRKISVVNAYVAERDMDSPAPNQPLFRLRRQSPKSPEPCQPLFRHQHRPLKLPAPSLSLLRLQRKFSKSAWRVYPCPDQAFTIATTAPSQSSTIAATSPQQSPTVALTASPASFVNPSALQFLNLPPATAESVAPCSSLYTYPSPPKPMHTYDSPCFQSATEYYLACCYPSCTPTIELQLLHDTSGSILDEAQAAVQQVDELPGSASGSCSPTCLIAQDQNLVMKPYKTSALDTFSSKYELKSDYAKG</sequence>
<dbReference type="GeneID" id="63917841"/>
<dbReference type="Proteomes" id="UP000030672">
    <property type="component" value="Unassembled WGS sequence"/>
</dbReference>
<organism evidence="2 3">
    <name type="scientific">Aureobasidium melanogenum (strain CBS 110374)</name>
    <name type="common">Aureobasidium pullulans var. melanogenum</name>
    <dbReference type="NCBI Taxonomy" id="1043003"/>
    <lineage>
        <taxon>Eukaryota</taxon>
        <taxon>Fungi</taxon>
        <taxon>Dikarya</taxon>
        <taxon>Ascomycota</taxon>
        <taxon>Pezizomycotina</taxon>
        <taxon>Dothideomycetes</taxon>
        <taxon>Dothideomycetidae</taxon>
        <taxon>Dothideales</taxon>
        <taxon>Saccotheciaceae</taxon>
        <taxon>Aureobasidium</taxon>
    </lineage>
</organism>
<name>A0A074W2N9_AURM1</name>
<dbReference type="EMBL" id="KL584829">
    <property type="protein sequence ID" value="KEQ64177.1"/>
    <property type="molecule type" value="Genomic_DNA"/>
</dbReference>
<dbReference type="RefSeq" id="XP_040881200.1">
    <property type="nucleotide sequence ID" value="XM_041024468.1"/>
</dbReference>
<evidence type="ECO:0000256" key="1">
    <source>
        <dbReference type="SAM" id="MobiDB-lite"/>
    </source>
</evidence>
<gene>
    <name evidence="2" type="ORF">M437DRAFT_64735</name>
</gene>